<dbReference type="SMR" id="A0A0H2Z7M4"/>
<dbReference type="BioCyc" id="PAER208963:G1G74-4305-MONOMER"/>
<dbReference type="SUPFAM" id="SSF53448">
    <property type="entry name" value="Nucleotide-diphospho-sugar transferases"/>
    <property type="match status" value="1"/>
</dbReference>
<dbReference type="AlphaFoldDB" id="A0A0H2Z7M4"/>
<evidence type="ECO:0000256" key="1">
    <source>
        <dbReference type="ARBA" id="ARBA00022519"/>
    </source>
</evidence>
<dbReference type="Gene3D" id="3.90.550.10">
    <property type="entry name" value="Spore Coat Polysaccharide Biosynthesis Protein SpsA, Chain A"/>
    <property type="match status" value="1"/>
</dbReference>
<dbReference type="InterPro" id="IPR029044">
    <property type="entry name" value="Nucleotide-diphossugar_trans"/>
</dbReference>
<dbReference type="RefSeq" id="WP_003140646.1">
    <property type="nucleotide sequence ID" value="NC_008463.1"/>
</dbReference>
<evidence type="ECO:0000313" key="3">
    <source>
        <dbReference type="EMBL" id="ABJ10178.1"/>
    </source>
</evidence>
<name>A0A0H2Z7M4_PSEAB</name>
<evidence type="ECO:0000259" key="2">
    <source>
        <dbReference type="Pfam" id="PF00535"/>
    </source>
</evidence>
<dbReference type="KEGG" id="pau:PA14_51220"/>
<dbReference type="Pfam" id="PF00535">
    <property type="entry name" value="Glycos_transf_2"/>
    <property type="match status" value="1"/>
</dbReference>
<proteinExistence type="predicted"/>
<keyword evidence="1" id="KW-0997">Cell inner membrane</keyword>
<dbReference type="GO" id="GO:0016740">
    <property type="term" value="F:transferase activity"/>
    <property type="evidence" value="ECO:0007669"/>
    <property type="project" value="UniProtKB-KW"/>
</dbReference>
<dbReference type="PANTHER" id="PTHR43685">
    <property type="entry name" value="GLYCOSYLTRANSFERASE"/>
    <property type="match status" value="1"/>
</dbReference>
<organism evidence="3 4">
    <name type="scientific">Pseudomonas aeruginosa (strain UCBPP-PA14)</name>
    <dbReference type="NCBI Taxonomy" id="208963"/>
    <lineage>
        <taxon>Bacteria</taxon>
        <taxon>Pseudomonadati</taxon>
        <taxon>Pseudomonadota</taxon>
        <taxon>Gammaproteobacteria</taxon>
        <taxon>Pseudomonadales</taxon>
        <taxon>Pseudomonadaceae</taxon>
        <taxon>Pseudomonas</taxon>
    </lineage>
</organism>
<gene>
    <name evidence="3" type="ordered locus">PA14_51220</name>
</gene>
<dbReference type="InterPro" id="IPR001173">
    <property type="entry name" value="Glyco_trans_2-like"/>
</dbReference>
<protein>
    <submittedName>
        <fullName evidence="3">Probable glycosyl transferase</fullName>
    </submittedName>
</protein>
<keyword evidence="1" id="KW-1003">Cell membrane</keyword>
<sequence length="330" mass="37356">MWPSCMARFPSDGQPGYRFVPSPGSGAGEEEMRPLVSVVCACFNISKYLDEAIASIYAQGYPNLELIVVDDGSTDDTYERLAMLRERHGFQLYRQANRGVSDALNHGLRHARGEFVMTPDLDDILLPGALDTRVDYLLAHPEVGCVGGFNICIDSAGNEVARDGFSEGCVERWGFDAALAETLVVMPLTALYRMEAMKRADFFDPSIRVQDFQITLRIAAQGYEIHRLPAYMGRYRRHGSGLSGRYKLNYEADMQAIEPYRAHPNYRRARQLILNKALKKAVVQDGRYAWQLFRSVPLRAWDRVTLKRFWRFLRYLPVLGLKGGTGVEGR</sequence>
<dbReference type="EMBL" id="CP000438">
    <property type="protein sequence ID" value="ABJ10178.1"/>
    <property type="molecule type" value="Genomic_DNA"/>
</dbReference>
<dbReference type="InterPro" id="IPR050834">
    <property type="entry name" value="Glycosyltransf_2"/>
</dbReference>
<dbReference type="PANTHER" id="PTHR43685:SF2">
    <property type="entry name" value="GLYCOSYLTRANSFERASE 2-LIKE DOMAIN-CONTAINING PROTEIN"/>
    <property type="match status" value="1"/>
</dbReference>
<dbReference type="HOGENOM" id="CLU_025996_0_4_6"/>
<keyword evidence="1" id="KW-0472">Membrane</keyword>
<feature type="domain" description="Glycosyltransferase 2-like" evidence="2">
    <location>
        <begin position="37"/>
        <end position="164"/>
    </location>
</feature>
<accession>A0A0H2Z7M4</accession>
<evidence type="ECO:0000313" key="4">
    <source>
        <dbReference type="Proteomes" id="UP000000653"/>
    </source>
</evidence>
<keyword evidence="3" id="KW-0808">Transferase</keyword>
<reference evidence="3 4" key="1">
    <citation type="journal article" date="2006" name="Genome Biol.">
        <title>Genomic analysis reveals that Pseudomonas aeruginosa virulence is combinatorial.</title>
        <authorList>
            <person name="Lee D.G."/>
            <person name="Urbach J.M."/>
            <person name="Wu G."/>
            <person name="Liberati N.T."/>
            <person name="Feinbaum R.L."/>
            <person name="Miyata S."/>
            <person name="Diggins L.T."/>
            <person name="He J."/>
            <person name="Saucier M."/>
            <person name="Deziel E."/>
            <person name="Friedman L."/>
            <person name="Li L."/>
            <person name="Grills G."/>
            <person name="Montgomery K."/>
            <person name="Kucherlapati R."/>
            <person name="Rahme L.G."/>
            <person name="Ausubel F.M."/>
        </authorList>
    </citation>
    <scope>NUCLEOTIDE SEQUENCE [LARGE SCALE GENOMIC DNA]</scope>
    <source>
        <strain evidence="3 4">UCBPP-PA14</strain>
    </source>
</reference>
<dbReference type="Proteomes" id="UP000000653">
    <property type="component" value="Chromosome"/>
</dbReference>